<sequence length="239" mass="26832">MGFHPYMFRDGGGCSLRQSWDACWKNECKNMLKREWGCALRRKISSTGDDDYGSDKKHNACDTPFQKNLLQVRHPLRTMESLVAKFCIGGVEGSVQPAFVAFMNALFPQHNFLNMSCIEAAGNYVVEYNEAMITAQSQGYLDENFHVEDMTPCDVAELAGFVDESALHVSSRDLVLKACSDVGGKALQLMKSTENSYNKGLVSLDWDDLSGGKHGSRKKERDRNLQKRVKKLARNLGYQ</sequence>
<dbReference type="EMBL" id="HBGY01033628">
    <property type="protein sequence ID" value="CAD9614422.1"/>
    <property type="molecule type" value="Transcribed_RNA"/>
</dbReference>
<accession>A0A6U2SY92</accession>
<gene>
    <name evidence="1" type="ORF">LDAN0321_LOCUS21106</name>
    <name evidence="2" type="ORF">LDAN0321_LOCUS21108</name>
</gene>
<protein>
    <submittedName>
        <fullName evidence="1">Uncharacterized protein</fullName>
    </submittedName>
</protein>
<evidence type="ECO:0000313" key="2">
    <source>
        <dbReference type="EMBL" id="CAD9614428.1"/>
    </source>
</evidence>
<organism evidence="1">
    <name type="scientific">Leptocylindrus danicus</name>
    <dbReference type="NCBI Taxonomy" id="163516"/>
    <lineage>
        <taxon>Eukaryota</taxon>
        <taxon>Sar</taxon>
        <taxon>Stramenopiles</taxon>
        <taxon>Ochrophyta</taxon>
        <taxon>Bacillariophyta</taxon>
        <taxon>Coscinodiscophyceae</taxon>
        <taxon>Chaetocerotophycidae</taxon>
        <taxon>Leptocylindrales</taxon>
        <taxon>Leptocylindraceae</taxon>
        <taxon>Leptocylindrus</taxon>
    </lineage>
</organism>
<name>A0A6U2SY92_9STRA</name>
<reference evidence="1" key="1">
    <citation type="submission" date="2021-01" db="EMBL/GenBank/DDBJ databases">
        <authorList>
            <person name="Corre E."/>
            <person name="Pelletier E."/>
            <person name="Niang G."/>
            <person name="Scheremetjew M."/>
            <person name="Finn R."/>
            <person name="Kale V."/>
            <person name="Holt S."/>
            <person name="Cochrane G."/>
            <person name="Meng A."/>
            <person name="Brown T."/>
            <person name="Cohen L."/>
        </authorList>
    </citation>
    <scope>NUCLEOTIDE SEQUENCE</scope>
    <source>
        <strain evidence="1">B650</strain>
    </source>
</reference>
<dbReference type="EMBL" id="HBGY01033630">
    <property type="protein sequence ID" value="CAD9614428.1"/>
    <property type="molecule type" value="Transcribed_RNA"/>
</dbReference>
<dbReference type="AlphaFoldDB" id="A0A6U2SY92"/>
<proteinExistence type="predicted"/>
<evidence type="ECO:0000313" key="1">
    <source>
        <dbReference type="EMBL" id="CAD9614422.1"/>
    </source>
</evidence>